<dbReference type="Pfam" id="PF14054">
    <property type="entry name" value="DUF4249"/>
    <property type="match status" value="1"/>
</dbReference>
<organism evidence="1 2">
    <name type="scientific">Chitinophaga ginsengisegetis</name>
    <dbReference type="NCBI Taxonomy" id="393003"/>
    <lineage>
        <taxon>Bacteria</taxon>
        <taxon>Pseudomonadati</taxon>
        <taxon>Bacteroidota</taxon>
        <taxon>Chitinophagia</taxon>
        <taxon>Chitinophagales</taxon>
        <taxon>Chitinophagaceae</taxon>
        <taxon>Chitinophaga</taxon>
    </lineage>
</organism>
<dbReference type="EMBL" id="FUZZ01000006">
    <property type="protein sequence ID" value="SKD10183.1"/>
    <property type="molecule type" value="Genomic_DNA"/>
</dbReference>
<dbReference type="RefSeq" id="WP_159454490.1">
    <property type="nucleotide sequence ID" value="NZ_FUZZ01000006.1"/>
</dbReference>
<dbReference type="InterPro" id="IPR025345">
    <property type="entry name" value="DUF4249"/>
</dbReference>
<evidence type="ECO:0000313" key="2">
    <source>
        <dbReference type="Proteomes" id="UP000190166"/>
    </source>
</evidence>
<gene>
    <name evidence="1" type="ORF">SAMN05660461_6087</name>
</gene>
<name>A0A1T5PC38_9BACT</name>
<dbReference type="Proteomes" id="UP000190166">
    <property type="component" value="Unassembled WGS sequence"/>
</dbReference>
<evidence type="ECO:0008006" key="3">
    <source>
        <dbReference type="Google" id="ProtNLM"/>
    </source>
</evidence>
<accession>A0A1T5PC38</accession>
<protein>
    <recommendedName>
        <fullName evidence="3">DUF4249 domain-containing protein</fullName>
    </recommendedName>
</protein>
<evidence type="ECO:0000313" key="1">
    <source>
        <dbReference type="EMBL" id="SKD10183.1"/>
    </source>
</evidence>
<sequence length="289" mass="32293">MPLFLILVTLLFAACEKDVSVNLPQQEPQLVVEGRFENGSYPLVILTHSLNYFSQIDPAVLTNAFVHNATVTVSDGSKTMTLKERVIDTGNMKFFVYLPDLTQPANNFTGKVPGTYTLRINADNKAYESVTTIPPRGMQLDSIWWTLVTVDDSTKARLWVKITDAPAFGNYGRYFTKRNSEPYLPGLNSVVDDQLVNGTTFEIPVDAGVNKNLNPDDRPDEFFEPGDTVTLKFCNIDKATWDFWRTLDFAYNSNGNPFSSPTKILGNVPGALGYWGGYTVTYKTIIISR</sequence>
<reference evidence="1 2" key="1">
    <citation type="submission" date="2017-02" db="EMBL/GenBank/DDBJ databases">
        <authorList>
            <person name="Peterson S.W."/>
        </authorList>
    </citation>
    <scope>NUCLEOTIDE SEQUENCE [LARGE SCALE GENOMIC DNA]</scope>
    <source>
        <strain evidence="1 2">DSM 18108</strain>
    </source>
</reference>
<dbReference type="AlphaFoldDB" id="A0A1T5PC38"/>
<dbReference type="STRING" id="393003.SAMN05660461_6087"/>
<keyword evidence="2" id="KW-1185">Reference proteome</keyword>
<proteinExistence type="predicted"/>